<feature type="compositionally biased region" description="Low complexity" evidence="6">
    <location>
        <begin position="309"/>
        <end position="332"/>
    </location>
</feature>
<dbReference type="PANTHER" id="PTHR19818">
    <property type="entry name" value="ZINC FINGER PROTEIN ZIC AND GLI"/>
    <property type="match status" value="1"/>
</dbReference>
<name>A0A2G8SBV0_9APHY</name>
<feature type="compositionally biased region" description="Low complexity" evidence="6">
    <location>
        <begin position="383"/>
        <end position="401"/>
    </location>
</feature>
<sequence length="510" mass="55138">MDAAILLQLSHSSSPHHQPLHYTYFGDRVADRNTLAAHSSFVRSSAPRQMPQYTSQFLPSSFRSTYSMPSSSSGSGSFVAGGSRVGSPYELSDAELHTPAPQTYHAEQYPSASSSWSQQVDQSQPPQYTADPYTTASYELTDSNVMHSPVKNEDAAHIEPYAGLYLPPYTDHIHGSSPLNNDQHPPLAAAFNVATGHFQTADSTPPQMSYGYPSHEHQHQQSGGPDVANLSPYMLGNDAPLPYADYAEGDMPRFVHPAQVSPPSPFAQLQDVGAPPGQSCDPRFTMNPVHGLGSSGASPSDFTDFELDSGSTSGGDSPSASLALSAPIAVPPQGARKRQRSVSFTSSSEDEYHASSGESEQGDGDDDDDEYVQSPRTRRRGRQQQGAECPQGHSPSTSPGSSLGGGRRLAPPVPVPNLTKKSRGRRVPTVQQVSEGGMQKQRMYMCKVPGCGKCFARGEHLKRHVRSIHTNEKPHKCPYPGCGKDFSRHDNLGQHMRVHKGFQMPKGSRL</sequence>
<dbReference type="GO" id="GO:0005634">
    <property type="term" value="C:nucleus"/>
    <property type="evidence" value="ECO:0007669"/>
    <property type="project" value="UniProtKB-ARBA"/>
</dbReference>
<evidence type="ECO:0000256" key="2">
    <source>
        <dbReference type="ARBA" id="ARBA00022737"/>
    </source>
</evidence>
<accession>A0A2G8SBV0</accession>
<gene>
    <name evidence="8" type="ORF">GSI_05943</name>
</gene>
<evidence type="ECO:0000313" key="8">
    <source>
        <dbReference type="EMBL" id="PIL31245.1"/>
    </source>
</evidence>
<dbReference type="Pfam" id="PF00096">
    <property type="entry name" value="zf-C2H2"/>
    <property type="match status" value="2"/>
</dbReference>
<dbReference type="PROSITE" id="PS00028">
    <property type="entry name" value="ZINC_FINGER_C2H2_1"/>
    <property type="match status" value="2"/>
</dbReference>
<evidence type="ECO:0000259" key="7">
    <source>
        <dbReference type="PROSITE" id="PS50157"/>
    </source>
</evidence>
<evidence type="ECO:0000256" key="6">
    <source>
        <dbReference type="SAM" id="MobiDB-lite"/>
    </source>
</evidence>
<organism evidence="8 9">
    <name type="scientific">Ganoderma sinense ZZ0214-1</name>
    <dbReference type="NCBI Taxonomy" id="1077348"/>
    <lineage>
        <taxon>Eukaryota</taxon>
        <taxon>Fungi</taxon>
        <taxon>Dikarya</taxon>
        <taxon>Basidiomycota</taxon>
        <taxon>Agaricomycotina</taxon>
        <taxon>Agaricomycetes</taxon>
        <taxon>Polyporales</taxon>
        <taxon>Polyporaceae</taxon>
        <taxon>Ganoderma</taxon>
    </lineage>
</organism>
<dbReference type="InterPro" id="IPR050329">
    <property type="entry name" value="GLI_C2H2-zinc-finger"/>
</dbReference>
<dbReference type="InterPro" id="IPR036236">
    <property type="entry name" value="Znf_C2H2_sf"/>
</dbReference>
<keyword evidence="3 5" id="KW-0863">Zinc-finger</keyword>
<dbReference type="STRING" id="1077348.A0A2G8SBV0"/>
<dbReference type="EMBL" id="AYKW01000012">
    <property type="protein sequence ID" value="PIL31245.1"/>
    <property type="molecule type" value="Genomic_DNA"/>
</dbReference>
<evidence type="ECO:0000313" key="9">
    <source>
        <dbReference type="Proteomes" id="UP000230002"/>
    </source>
</evidence>
<dbReference type="GO" id="GO:0000981">
    <property type="term" value="F:DNA-binding transcription factor activity, RNA polymerase II-specific"/>
    <property type="evidence" value="ECO:0007669"/>
    <property type="project" value="TreeGrafter"/>
</dbReference>
<feature type="region of interest" description="Disordered" evidence="6">
    <location>
        <begin position="257"/>
        <end position="436"/>
    </location>
</feature>
<dbReference type="PANTHER" id="PTHR19818:SF139">
    <property type="entry name" value="PAIR-RULE PROTEIN ODD-PAIRED"/>
    <property type="match status" value="1"/>
</dbReference>
<evidence type="ECO:0000256" key="4">
    <source>
        <dbReference type="ARBA" id="ARBA00022833"/>
    </source>
</evidence>
<keyword evidence="4" id="KW-0862">Zinc</keyword>
<dbReference type="PROSITE" id="PS50157">
    <property type="entry name" value="ZINC_FINGER_C2H2_2"/>
    <property type="match status" value="2"/>
</dbReference>
<feature type="domain" description="C2H2-type" evidence="7">
    <location>
        <begin position="475"/>
        <end position="504"/>
    </location>
</feature>
<dbReference type="GO" id="GO:0000978">
    <property type="term" value="F:RNA polymerase II cis-regulatory region sequence-specific DNA binding"/>
    <property type="evidence" value="ECO:0007669"/>
    <property type="project" value="UniProtKB-ARBA"/>
</dbReference>
<evidence type="ECO:0000256" key="3">
    <source>
        <dbReference type="ARBA" id="ARBA00022771"/>
    </source>
</evidence>
<keyword evidence="9" id="KW-1185">Reference proteome</keyword>
<dbReference type="InterPro" id="IPR013087">
    <property type="entry name" value="Znf_C2H2_type"/>
</dbReference>
<evidence type="ECO:0000256" key="1">
    <source>
        <dbReference type="ARBA" id="ARBA00022723"/>
    </source>
</evidence>
<feature type="compositionally biased region" description="Low complexity" evidence="6">
    <location>
        <begin position="108"/>
        <end position="127"/>
    </location>
</feature>
<dbReference type="AlphaFoldDB" id="A0A2G8SBV0"/>
<feature type="region of interest" description="Disordered" evidence="6">
    <location>
        <begin position="106"/>
        <end position="132"/>
    </location>
</feature>
<proteinExistence type="predicted"/>
<keyword evidence="1" id="KW-0479">Metal-binding</keyword>
<protein>
    <submittedName>
        <fullName evidence="8">Transcription factor</fullName>
    </submittedName>
</protein>
<feature type="compositionally biased region" description="Acidic residues" evidence="6">
    <location>
        <begin position="360"/>
        <end position="371"/>
    </location>
</feature>
<comment type="caution">
    <text evidence="8">The sequence shown here is derived from an EMBL/GenBank/DDBJ whole genome shotgun (WGS) entry which is preliminary data.</text>
</comment>
<dbReference type="OrthoDB" id="6365676at2759"/>
<feature type="domain" description="C2H2-type" evidence="7">
    <location>
        <begin position="444"/>
        <end position="474"/>
    </location>
</feature>
<keyword evidence="2" id="KW-0677">Repeat</keyword>
<dbReference type="GO" id="GO:0045944">
    <property type="term" value="P:positive regulation of transcription by RNA polymerase II"/>
    <property type="evidence" value="ECO:0007669"/>
    <property type="project" value="UniProtKB-ARBA"/>
</dbReference>
<dbReference type="Proteomes" id="UP000230002">
    <property type="component" value="Unassembled WGS sequence"/>
</dbReference>
<reference evidence="8 9" key="1">
    <citation type="journal article" date="2015" name="Sci. Rep.">
        <title>Chromosome-level genome map provides insights into diverse defense mechanisms in the medicinal fungus Ganoderma sinense.</title>
        <authorList>
            <person name="Zhu Y."/>
            <person name="Xu J."/>
            <person name="Sun C."/>
            <person name="Zhou S."/>
            <person name="Xu H."/>
            <person name="Nelson D.R."/>
            <person name="Qian J."/>
            <person name="Song J."/>
            <person name="Luo H."/>
            <person name="Xiang L."/>
            <person name="Li Y."/>
            <person name="Xu Z."/>
            <person name="Ji A."/>
            <person name="Wang L."/>
            <person name="Lu S."/>
            <person name="Hayward A."/>
            <person name="Sun W."/>
            <person name="Li X."/>
            <person name="Schwartz D.C."/>
            <person name="Wang Y."/>
            <person name="Chen S."/>
        </authorList>
    </citation>
    <scope>NUCLEOTIDE SEQUENCE [LARGE SCALE GENOMIC DNA]</scope>
    <source>
        <strain evidence="8 9">ZZ0214-1</strain>
    </source>
</reference>
<dbReference type="SMART" id="SM00355">
    <property type="entry name" value="ZnF_C2H2"/>
    <property type="match status" value="2"/>
</dbReference>
<dbReference type="GO" id="GO:0008270">
    <property type="term" value="F:zinc ion binding"/>
    <property type="evidence" value="ECO:0007669"/>
    <property type="project" value="UniProtKB-KW"/>
</dbReference>
<dbReference type="FunFam" id="3.30.160.60:FF:000125">
    <property type="entry name" value="Putative zinc finger protein 143"/>
    <property type="match status" value="2"/>
</dbReference>
<dbReference type="Gene3D" id="3.30.160.60">
    <property type="entry name" value="Classic Zinc Finger"/>
    <property type="match status" value="2"/>
</dbReference>
<evidence type="ECO:0000256" key="5">
    <source>
        <dbReference type="PROSITE-ProRule" id="PRU00042"/>
    </source>
</evidence>
<dbReference type="SUPFAM" id="SSF57667">
    <property type="entry name" value="beta-beta-alpha zinc fingers"/>
    <property type="match status" value="1"/>
</dbReference>